<feature type="non-terminal residue" evidence="1">
    <location>
        <position position="1"/>
    </location>
</feature>
<dbReference type="AlphaFoldDB" id="A0A8J5I3I9"/>
<organism evidence="1 2">
    <name type="scientific">Phytophthora aleatoria</name>
    <dbReference type="NCBI Taxonomy" id="2496075"/>
    <lineage>
        <taxon>Eukaryota</taxon>
        <taxon>Sar</taxon>
        <taxon>Stramenopiles</taxon>
        <taxon>Oomycota</taxon>
        <taxon>Peronosporomycetes</taxon>
        <taxon>Peronosporales</taxon>
        <taxon>Peronosporaceae</taxon>
        <taxon>Phytophthora</taxon>
    </lineage>
</organism>
<reference evidence="1" key="1">
    <citation type="submission" date="2021-01" db="EMBL/GenBank/DDBJ databases">
        <title>Phytophthora aleatoria, a newly-described species from Pinus radiata is distinct from Phytophthora cactorum isolates based on comparative genomics.</title>
        <authorList>
            <person name="Mcdougal R."/>
            <person name="Panda P."/>
            <person name="Williams N."/>
            <person name="Studholme D.J."/>
        </authorList>
    </citation>
    <scope>NUCLEOTIDE SEQUENCE</scope>
    <source>
        <strain evidence="1">NZFS 4037</strain>
    </source>
</reference>
<dbReference type="EMBL" id="JAENGY010002351">
    <property type="protein sequence ID" value="KAG6944496.1"/>
    <property type="molecule type" value="Genomic_DNA"/>
</dbReference>
<protein>
    <submittedName>
        <fullName evidence="1">Uncharacterized protein</fullName>
    </submittedName>
</protein>
<accession>A0A8J5I3I9</accession>
<keyword evidence="2" id="KW-1185">Reference proteome</keyword>
<gene>
    <name evidence="1" type="ORF">JG688_00017047</name>
</gene>
<sequence>DQTPSVPTVTNCGARYAEPTKASIPLAGGGDYRGPTTVNKNNNNVQVALKSIYVKAIDGKNDVKICQWSQAR</sequence>
<comment type="caution">
    <text evidence="1">The sequence shown here is derived from an EMBL/GenBank/DDBJ whole genome shotgun (WGS) entry which is preliminary data.</text>
</comment>
<proteinExistence type="predicted"/>
<evidence type="ECO:0000313" key="2">
    <source>
        <dbReference type="Proteomes" id="UP000709295"/>
    </source>
</evidence>
<evidence type="ECO:0000313" key="1">
    <source>
        <dbReference type="EMBL" id="KAG6944496.1"/>
    </source>
</evidence>
<name>A0A8J5I3I9_9STRA</name>
<dbReference type="Proteomes" id="UP000709295">
    <property type="component" value="Unassembled WGS sequence"/>
</dbReference>